<proteinExistence type="predicted"/>
<protein>
    <recommendedName>
        <fullName evidence="1">BTB domain-containing protein</fullName>
    </recommendedName>
</protein>
<name>A0AAD4KGA4_9MUSC</name>
<reference evidence="2" key="1">
    <citation type="journal article" date="2021" name="Mol. Ecol. Resour.">
        <title>Phylogenomic analyses of the genus Drosophila reveals genomic signals of climate adaptation.</title>
        <authorList>
            <person name="Li F."/>
            <person name="Rane R.V."/>
            <person name="Luria V."/>
            <person name="Xiong Z."/>
            <person name="Chen J."/>
            <person name="Li Z."/>
            <person name="Catullo R.A."/>
            <person name="Griffin P.C."/>
            <person name="Schiffer M."/>
            <person name="Pearce S."/>
            <person name="Lee S.F."/>
            <person name="McElroy K."/>
            <person name="Stocker A."/>
            <person name="Shirriffs J."/>
            <person name="Cockerell F."/>
            <person name="Coppin C."/>
            <person name="Sgro C.M."/>
            <person name="Karger A."/>
            <person name="Cain J.W."/>
            <person name="Weber J.A."/>
            <person name="Santpere G."/>
            <person name="Kirschner M.W."/>
            <person name="Hoffmann A.A."/>
            <person name="Oakeshott J.G."/>
            <person name="Zhang G."/>
        </authorList>
    </citation>
    <scope>NUCLEOTIDE SEQUENCE</scope>
    <source>
        <strain evidence="2">BGI-SZ-2011g</strain>
    </source>
</reference>
<dbReference type="Pfam" id="PF07707">
    <property type="entry name" value="BACK"/>
    <property type="match status" value="1"/>
</dbReference>
<dbReference type="PANTHER" id="PTHR22667:SF0">
    <property type="entry name" value="AT01380P-RELATED"/>
    <property type="match status" value="1"/>
</dbReference>
<dbReference type="PANTHER" id="PTHR22667">
    <property type="entry name" value="AT01380P-RELATED"/>
    <property type="match status" value="1"/>
</dbReference>
<dbReference type="InterPro" id="IPR011705">
    <property type="entry name" value="BACK"/>
</dbReference>
<dbReference type="InterPro" id="IPR000210">
    <property type="entry name" value="BTB/POZ_dom"/>
</dbReference>
<dbReference type="CDD" id="cd18186">
    <property type="entry name" value="BTB_POZ_ZBTB_KLHL-like"/>
    <property type="match status" value="1"/>
</dbReference>
<organism evidence="2 3">
    <name type="scientific">Drosophila rubida</name>
    <dbReference type="NCBI Taxonomy" id="30044"/>
    <lineage>
        <taxon>Eukaryota</taxon>
        <taxon>Metazoa</taxon>
        <taxon>Ecdysozoa</taxon>
        <taxon>Arthropoda</taxon>
        <taxon>Hexapoda</taxon>
        <taxon>Insecta</taxon>
        <taxon>Pterygota</taxon>
        <taxon>Neoptera</taxon>
        <taxon>Endopterygota</taxon>
        <taxon>Diptera</taxon>
        <taxon>Brachycera</taxon>
        <taxon>Muscomorpha</taxon>
        <taxon>Ephydroidea</taxon>
        <taxon>Drosophilidae</taxon>
        <taxon>Drosophila</taxon>
    </lineage>
</organism>
<dbReference type="PROSITE" id="PS50097">
    <property type="entry name" value="BTB"/>
    <property type="match status" value="1"/>
</dbReference>
<dbReference type="Pfam" id="PF15881">
    <property type="entry name" value="DUF4734"/>
    <property type="match status" value="1"/>
</dbReference>
<dbReference type="AlphaFoldDB" id="A0AAD4KGA4"/>
<keyword evidence="3" id="KW-1185">Reference proteome</keyword>
<dbReference type="InterPro" id="IPR031750">
    <property type="entry name" value="DUF4734"/>
</dbReference>
<dbReference type="Gene3D" id="3.30.710.10">
    <property type="entry name" value="Potassium Channel Kv1.1, Chain A"/>
    <property type="match status" value="1"/>
</dbReference>
<dbReference type="EMBL" id="JAJJHW010000014">
    <property type="protein sequence ID" value="KAH8388256.1"/>
    <property type="molecule type" value="Genomic_DNA"/>
</dbReference>
<evidence type="ECO:0000259" key="1">
    <source>
        <dbReference type="PROSITE" id="PS50097"/>
    </source>
</evidence>
<dbReference type="SUPFAM" id="SSF54695">
    <property type="entry name" value="POZ domain"/>
    <property type="match status" value="1"/>
</dbReference>
<dbReference type="SMART" id="SM00875">
    <property type="entry name" value="BACK"/>
    <property type="match status" value="1"/>
</dbReference>
<dbReference type="Gene3D" id="1.25.40.420">
    <property type="match status" value="1"/>
</dbReference>
<sequence>MGYEFDPTVVCNLFYEPERLEQNIMSMVRRRTHTDLKVNVHGHYFNCHRTVLQLSTEYFRHVTVFECVYITSERVTPLGFELAYQWMTTMEAVPQREYIVDLYMTARFLVMPELENLLWHDFENRALFNEGHAFQLYLETLPFGESTLQQLMLTRVSHFFLTAIATEEFLRLSVRQVYALLSSNVAGINSELEILMCIIRWIYSAWRERRQHLRQLISAVRFHLMPPWCLVSLKATQTDAKMRDICAEPCVQQRLNEGLSYSVAHQVLTEQESLQERGEMQGGSDREWIIDEQAAHHHVYQCVNWKPLDSALFSSYMDRVINAGPLFYTTLKAKSFDNLMPCCQAKLLADKQTLNTD</sequence>
<evidence type="ECO:0000313" key="3">
    <source>
        <dbReference type="Proteomes" id="UP001200034"/>
    </source>
</evidence>
<comment type="caution">
    <text evidence="2">The sequence shown here is derived from an EMBL/GenBank/DDBJ whole genome shotgun (WGS) entry which is preliminary data.</text>
</comment>
<dbReference type="InterPro" id="IPR011333">
    <property type="entry name" value="SKP1/BTB/POZ_sf"/>
</dbReference>
<dbReference type="Proteomes" id="UP001200034">
    <property type="component" value="Unassembled WGS sequence"/>
</dbReference>
<accession>A0AAD4KGA4</accession>
<feature type="domain" description="BTB" evidence="1">
    <location>
        <begin position="34"/>
        <end position="60"/>
    </location>
</feature>
<evidence type="ECO:0000313" key="2">
    <source>
        <dbReference type="EMBL" id="KAH8388256.1"/>
    </source>
</evidence>
<dbReference type="Pfam" id="PF00651">
    <property type="entry name" value="BTB"/>
    <property type="match status" value="1"/>
</dbReference>
<gene>
    <name evidence="2" type="ORF">KR093_002296</name>
</gene>